<dbReference type="Proteomes" id="UP000014417">
    <property type="component" value="Unassembled WGS sequence"/>
</dbReference>
<dbReference type="HOGENOM" id="CLU_1179380_0_0_11"/>
<protein>
    <submittedName>
        <fullName evidence="1">Uncharacterized protein</fullName>
    </submittedName>
</protein>
<proteinExistence type="predicted"/>
<dbReference type="RefSeq" id="WP_016456058.1">
    <property type="nucleotide sequence ID" value="NZ_KE150269.1"/>
</dbReference>
<dbReference type="AlphaFoldDB" id="S2W3J4"/>
<organism evidence="1 2">
    <name type="scientific">Propionimicrobium lymphophilum ACS-093-V-SCH5</name>
    <dbReference type="NCBI Taxonomy" id="883161"/>
    <lineage>
        <taxon>Bacteria</taxon>
        <taxon>Bacillati</taxon>
        <taxon>Actinomycetota</taxon>
        <taxon>Actinomycetes</taxon>
        <taxon>Propionibacteriales</taxon>
        <taxon>Propionibacteriaceae</taxon>
        <taxon>Propionimicrobium</taxon>
    </lineage>
</organism>
<dbReference type="STRING" id="883161.HMPREF9306_01228"/>
<dbReference type="EMBL" id="AGZR01000006">
    <property type="protein sequence ID" value="EPD32920.1"/>
    <property type="molecule type" value="Genomic_DNA"/>
</dbReference>
<evidence type="ECO:0000313" key="1">
    <source>
        <dbReference type="EMBL" id="EPD32920.1"/>
    </source>
</evidence>
<accession>S2W3J4</accession>
<sequence length="235" mass="25427">MQNYLEGLVDSCQTNASNAARLAGMQPSTLTRAKNPTISTLSKLASGLRMEMNLSFTPIQDPNAIVDFESIYTNEPPAGDWLDYGAKVLTKATTAQLALLVSRHSRLSDRKGAVLVDSPSQWFEVADLTDAATNNLHWWMSGPAACWAAGLEGADEPPEFVVYSDRHEYVAQALQSSAGGNGKTWVLPSSPQINTTGQILAPGQRWTNLGRATIDTICTSWGSENLERISQWVGA</sequence>
<name>S2W3J4_9ACTN</name>
<keyword evidence="2" id="KW-1185">Reference proteome</keyword>
<evidence type="ECO:0000313" key="2">
    <source>
        <dbReference type="Proteomes" id="UP000014417"/>
    </source>
</evidence>
<comment type="caution">
    <text evidence="1">The sequence shown here is derived from an EMBL/GenBank/DDBJ whole genome shotgun (WGS) entry which is preliminary data.</text>
</comment>
<reference evidence="1 2" key="1">
    <citation type="submission" date="2013-04" db="EMBL/GenBank/DDBJ databases">
        <title>The Genome Sequence of Propionimicrobium lymphophilum ACS-093-V-SCH5.</title>
        <authorList>
            <consortium name="The Broad Institute Genomics Platform"/>
            <person name="Earl A."/>
            <person name="Ward D."/>
            <person name="Feldgarden M."/>
            <person name="Gevers D."/>
            <person name="Saerens B."/>
            <person name="Vaneechoutte M."/>
            <person name="Walker B."/>
            <person name="Young S."/>
            <person name="Zeng Q."/>
            <person name="Gargeya S."/>
            <person name="Fitzgerald M."/>
            <person name="Haas B."/>
            <person name="Abouelleil A."/>
            <person name="Allen A.W."/>
            <person name="Alvarado L."/>
            <person name="Arachchi H.M."/>
            <person name="Berlin A.M."/>
            <person name="Chapman S.B."/>
            <person name="Gainer-Dewar J."/>
            <person name="Goldberg J."/>
            <person name="Griggs A."/>
            <person name="Gujja S."/>
            <person name="Hansen M."/>
            <person name="Howarth C."/>
            <person name="Imamovic A."/>
            <person name="Ireland A."/>
            <person name="Larimer J."/>
            <person name="McCowan C."/>
            <person name="Murphy C."/>
            <person name="Pearson M."/>
            <person name="Poon T.W."/>
            <person name="Priest M."/>
            <person name="Roberts A."/>
            <person name="Saif S."/>
            <person name="Shea T."/>
            <person name="Sisk P."/>
            <person name="Sykes S."/>
            <person name="Wortman J."/>
            <person name="Nusbaum C."/>
            <person name="Birren B."/>
        </authorList>
    </citation>
    <scope>NUCLEOTIDE SEQUENCE [LARGE SCALE GENOMIC DNA]</scope>
    <source>
        <strain evidence="1 2">ACS-093-V-SCH5</strain>
    </source>
</reference>
<gene>
    <name evidence="1" type="ORF">HMPREF9306_01228</name>
</gene>